<evidence type="ECO:0000313" key="9">
    <source>
        <dbReference type="EMBL" id="PPE03019.1"/>
    </source>
</evidence>
<dbReference type="InterPro" id="IPR016036">
    <property type="entry name" value="Malonyl_transacylase_ACP-bd"/>
</dbReference>
<feature type="active site" evidence="7">
    <location>
        <position position="96"/>
    </location>
</feature>
<sequence length="320" mass="34967">MIALLFPGQGAQCVGMGQTLAHRFPIIKARCEEADEFFAYTGQSLIQIMWHGPWETLMHTQWAQPALFALSAGLFDVVHQHCGLADLSIGWVAGHSLGEYSALYASGCFSFQEGLAHIQARCQAMAQVQDGAMAAILKLSLENIHELLQRYGEGQVELANDNCPGQVVISGKKDSVHRILTLAQAQGARCILLQVSGPFHSSFMNLAAERFSHYLKPVSFSSPSIPVITNVSAALQHDPESIKLQLIHHLTHPVRWRETLQTLHRLGAEYYLELGPGATLTGLVRKTLDSVSATSLGDLPVLEAWMHATMVPSARAMPNL</sequence>
<evidence type="ECO:0000256" key="6">
    <source>
        <dbReference type="PIRNR" id="PIRNR000446"/>
    </source>
</evidence>
<dbReference type="SUPFAM" id="SSF55048">
    <property type="entry name" value="Probable ACP-binding domain of malonyl-CoA ACP transacylase"/>
    <property type="match status" value="1"/>
</dbReference>
<proteinExistence type="inferred from homology"/>
<evidence type="ECO:0000256" key="1">
    <source>
        <dbReference type="ARBA" id="ARBA00013258"/>
    </source>
</evidence>
<comment type="similarity">
    <text evidence="6">Belongs to the fabD family.</text>
</comment>
<evidence type="ECO:0000313" key="10">
    <source>
        <dbReference type="Proteomes" id="UP000239425"/>
    </source>
</evidence>
<evidence type="ECO:0000256" key="4">
    <source>
        <dbReference type="ARBA" id="ARBA00023315"/>
    </source>
</evidence>
<dbReference type="EC" id="2.3.1.39" evidence="1 6"/>
<dbReference type="FunFam" id="3.30.70.250:FF:000001">
    <property type="entry name" value="Malonyl CoA-acyl carrier protein transacylase"/>
    <property type="match status" value="1"/>
</dbReference>
<dbReference type="InterPro" id="IPR004410">
    <property type="entry name" value="Malonyl_CoA-ACP_transAc_FabD"/>
</dbReference>
<dbReference type="EMBL" id="PHHC01000142">
    <property type="protein sequence ID" value="PPE03019.1"/>
    <property type="molecule type" value="Genomic_DNA"/>
</dbReference>
<reference evidence="9 10" key="1">
    <citation type="submission" date="2017-11" db="EMBL/GenBank/DDBJ databases">
        <title>Comparative genomic analysis of Holospora spp., intranuclear symbionts of paramecia.</title>
        <authorList>
            <person name="Garushyants S.K."/>
            <person name="Beliavskaya A."/>
            <person name="Malko D.B."/>
            <person name="Logacheva M.D."/>
            <person name="Rautian M.S."/>
            <person name="Gelfand M.S."/>
        </authorList>
    </citation>
    <scope>NUCLEOTIDE SEQUENCE [LARGE SCALE GENOMIC DNA]</scope>
    <source>
        <strain evidence="10">02AZ16</strain>
    </source>
</reference>
<dbReference type="RefSeq" id="WP_104207419.1">
    <property type="nucleotide sequence ID" value="NZ_PHHC01000142.1"/>
</dbReference>
<dbReference type="GO" id="GO:0004314">
    <property type="term" value="F:[acyl-carrier-protein] S-malonyltransferase activity"/>
    <property type="evidence" value="ECO:0007669"/>
    <property type="project" value="UniProtKB-EC"/>
</dbReference>
<protein>
    <recommendedName>
        <fullName evidence="2 6">Malonyl CoA-acyl carrier protein transacylase</fullName>
        <ecNumber evidence="1 6">2.3.1.39</ecNumber>
    </recommendedName>
</protein>
<evidence type="ECO:0000259" key="8">
    <source>
        <dbReference type="SMART" id="SM00827"/>
    </source>
</evidence>
<comment type="caution">
    <text evidence="9">The sequence shown here is derived from an EMBL/GenBank/DDBJ whole genome shotgun (WGS) entry which is preliminary data.</text>
</comment>
<dbReference type="SMART" id="SM00827">
    <property type="entry name" value="PKS_AT"/>
    <property type="match status" value="1"/>
</dbReference>
<dbReference type="NCBIfam" id="TIGR00128">
    <property type="entry name" value="fabD"/>
    <property type="match status" value="1"/>
</dbReference>
<dbReference type="PANTHER" id="PTHR42681:SF1">
    <property type="entry name" value="MALONYL-COA-ACYL CARRIER PROTEIN TRANSACYLASE, MITOCHONDRIAL"/>
    <property type="match status" value="1"/>
</dbReference>
<keyword evidence="3 6" id="KW-0808">Transferase</keyword>
<dbReference type="PANTHER" id="PTHR42681">
    <property type="entry name" value="MALONYL-COA-ACYL CARRIER PROTEIN TRANSACYLASE, MITOCHONDRIAL"/>
    <property type="match status" value="1"/>
</dbReference>
<evidence type="ECO:0000256" key="2">
    <source>
        <dbReference type="ARBA" id="ARBA00018953"/>
    </source>
</evidence>
<dbReference type="InterPro" id="IPR050858">
    <property type="entry name" value="Mal-CoA-ACP_Trans/PKS_FabD"/>
</dbReference>
<dbReference type="Pfam" id="PF00698">
    <property type="entry name" value="Acyl_transf_1"/>
    <property type="match status" value="1"/>
</dbReference>
<dbReference type="Proteomes" id="UP000239425">
    <property type="component" value="Unassembled WGS sequence"/>
</dbReference>
<comment type="catalytic activity">
    <reaction evidence="5 6">
        <text>holo-[ACP] + malonyl-CoA = malonyl-[ACP] + CoA</text>
        <dbReference type="Rhea" id="RHEA:41792"/>
        <dbReference type="Rhea" id="RHEA-COMP:9623"/>
        <dbReference type="Rhea" id="RHEA-COMP:9685"/>
        <dbReference type="ChEBI" id="CHEBI:57287"/>
        <dbReference type="ChEBI" id="CHEBI:57384"/>
        <dbReference type="ChEBI" id="CHEBI:64479"/>
        <dbReference type="ChEBI" id="CHEBI:78449"/>
        <dbReference type="EC" id="2.3.1.39"/>
    </reaction>
</comment>
<evidence type="ECO:0000256" key="7">
    <source>
        <dbReference type="PIRSR" id="PIRSR000446-1"/>
    </source>
</evidence>
<dbReference type="PIRSF" id="PIRSF000446">
    <property type="entry name" value="Mct"/>
    <property type="match status" value="1"/>
</dbReference>
<organism evidence="9 10">
    <name type="scientific">Holospora curviuscula</name>
    <dbReference type="NCBI Taxonomy" id="1082868"/>
    <lineage>
        <taxon>Bacteria</taxon>
        <taxon>Pseudomonadati</taxon>
        <taxon>Pseudomonadota</taxon>
        <taxon>Alphaproteobacteria</taxon>
        <taxon>Holosporales</taxon>
        <taxon>Holosporaceae</taxon>
        <taxon>Holospora</taxon>
    </lineage>
</organism>
<keyword evidence="4 6" id="KW-0012">Acyltransferase</keyword>
<dbReference type="GO" id="GO:0005829">
    <property type="term" value="C:cytosol"/>
    <property type="evidence" value="ECO:0007669"/>
    <property type="project" value="TreeGrafter"/>
</dbReference>
<dbReference type="InterPro" id="IPR001227">
    <property type="entry name" value="Ac_transferase_dom_sf"/>
</dbReference>
<feature type="domain" description="Malonyl-CoA:ACP transacylase (MAT)" evidence="8">
    <location>
        <begin position="5"/>
        <end position="314"/>
    </location>
</feature>
<evidence type="ECO:0000256" key="3">
    <source>
        <dbReference type="ARBA" id="ARBA00022679"/>
    </source>
</evidence>
<dbReference type="Gene3D" id="3.40.366.10">
    <property type="entry name" value="Malonyl-Coenzyme A Acyl Carrier Protein, domain 2"/>
    <property type="match status" value="1"/>
</dbReference>
<accession>A0A2S5R6Q8</accession>
<dbReference type="InterPro" id="IPR024925">
    <property type="entry name" value="Malonyl_CoA-ACP_transAc"/>
</dbReference>
<dbReference type="SUPFAM" id="SSF52151">
    <property type="entry name" value="FabD/lysophospholipase-like"/>
    <property type="match status" value="1"/>
</dbReference>
<gene>
    <name evidence="9" type="ORF">HCUR_01529</name>
</gene>
<evidence type="ECO:0000256" key="5">
    <source>
        <dbReference type="ARBA" id="ARBA00048462"/>
    </source>
</evidence>
<dbReference type="AlphaFoldDB" id="A0A2S5R6Q8"/>
<dbReference type="Gene3D" id="3.30.70.250">
    <property type="entry name" value="Malonyl-CoA ACP transacylase, ACP-binding"/>
    <property type="match status" value="1"/>
</dbReference>
<keyword evidence="10" id="KW-1185">Reference proteome</keyword>
<dbReference type="InterPro" id="IPR014043">
    <property type="entry name" value="Acyl_transferase_dom"/>
</dbReference>
<dbReference type="InterPro" id="IPR016035">
    <property type="entry name" value="Acyl_Trfase/lysoPLipase"/>
</dbReference>
<dbReference type="OrthoDB" id="9808564at2"/>
<dbReference type="GO" id="GO:0006633">
    <property type="term" value="P:fatty acid biosynthetic process"/>
    <property type="evidence" value="ECO:0007669"/>
    <property type="project" value="TreeGrafter"/>
</dbReference>
<feature type="active site" evidence="7">
    <location>
        <position position="200"/>
    </location>
</feature>
<name>A0A2S5R6Q8_9PROT</name>